<organism evidence="1">
    <name type="scientific">viral metagenome</name>
    <dbReference type="NCBI Taxonomy" id="1070528"/>
    <lineage>
        <taxon>unclassified sequences</taxon>
        <taxon>metagenomes</taxon>
        <taxon>organismal metagenomes</taxon>
    </lineage>
</organism>
<dbReference type="AlphaFoldDB" id="A0A6C0E0I4"/>
<protein>
    <recommendedName>
        <fullName evidence="2">Thioredoxin domain-containing protein</fullName>
    </recommendedName>
</protein>
<evidence type="ECO:0000313" key="1">
    <source>
        <dbReference type="EMBL" id="QHT22248.1"/>
    </source>
</evidence>
<name>A0A6C0E0I4_9ZZZZ</name>
<sequence>MFDKQILFYSNFCKHSKNFIHTLSQNSKLYEDFIRINIDVDPQTRSRPRLFYDIQNALQYKIEEVPTIIVNKAEYVLSGKDAFQWLEDQMQPVVQMEKEVSAFNPIEMGGFSDTYAMCGSKSLHDNSAEQCFKFLGKSDEPIQTPIEEALTSSTGVKVRESFTNSSGKKNNYNFNQLKSGISQKQKDFDDRYQQLLSEREQLNTVKPRV</sequence>
<proteinExistence type="predicted"/>
<dbReference type="Gene3D" id="3.40.30.10">
    <property type="entry name" value="Glutaredoxin"/>
    <property type="match status" value="1"/>
</dbReference>
<dbReference type="EMBL" id="MN739708">
    <property type="protein sequence ID" value="QHT22248.1"/>
    <property type="molecule type" value="Genomic_DNA"/>
</dbReference>
<accession>A0A6C0E0I4</accession>
<evidence type="ECO:0008006" key="2">
    <source>
        <dbReference type="Google" id="ProtNLM"/>
    </source>
</evidence>
<dbReference type="SUPFAM" id="SSF52833">
    <property type="entry name" value="Thioredoxin-like"/>
    <property type="match status" value="1"/>
</dbReference>
<reference evidence="1" key="1">
    <citation type="journal article" date="2020" name="Nature">
        <title>Giant virus diversity and host interactions through global metagenomics.</title>
        <authorList>
            <person name="Schulz F."/>
            <person name="Roux S."/>
            <person name="Paez-Espino D."/>
            <person name="Jungbluth S."/>
            <person name="Walsh D.A."/>
            <person name="Denef V.J."/>
            <person name="McMahon K.D."/>
            <person name="Konstantinidis K.T."/>
            <person name="Eloe-Fadrosh E.A."/>
            <person name="Kyrpides N.C."/>
            <person name="Woyke T."/>
        </authorList>
    </citation>
    <scope>NUCLEOTIDE SEQUENCE</scope>
    <source>
        <strain evidence="1">GVMAG-M-3300023179-107</strain>
    </source>
</reference>
<dbReference type="InterPro" id="IPR036249">
    <property type="entry name" value="Thioredoxin-like_sf"/>
</dbReference>